<evidence type="ECO:0000313" key="2">
    <source>
        <dbReference type="EMBL" id="CDR31255.1"/>
    </source>
</evidence>
<dbReference type="PATRIC" id="fig|35623.3.peg.1182"/>
<feature type="transmembrane region" description="Helical" evidence="1">
    <location>
        <begin position="20"/>
        <end position="44"/>
    </location>
</feature>
<keyword evidence="1" id="KW-1133">Transmembrane helix</keyword>
<gene>
    <name evidence="2" type="ORF">Aocu_11820</name>
</gene>
<dbReference type="AlphaFoldDB" id="A0A061ABL2"/>
<organism evidence="2 3">
    <name type="scientific">Acholeplasma oculi</name>
    <dbReference type="NCBI Taxonomy" id="35623"/>
    <lineage>
        <taxon>Bacteria</taxon>
        <taxon>Bacillati</taxon>
        <taxon>Mycoplasmatota</taxon>
        <taxon>Mollicutes</taxon>
        <taxon>Acholeplasmatales</taxon>
        <taxon>Acholeplasmataceae</taxon>
        <taxon>Acholeplasma</taxon>
    </lineage>
</organism>
<sequence>MKKQFESGFYQKLNTFADWVLRITVINIMIILTSLPVVTIYPALLAGYKLYHKYLNKEEVPMIKSYFKFFTENFGKKMQIGLVLAFALILGFVNVTIYQDFLQTNPNPFNVIGQYVMIIMVLSVVFVSMFTLPLMITYPNTDTWLLIKFAFFLSGKYVIKTVLAVLIMLIPFLMLLHPITIFIFLFAGLSTPVCLYALLFKKVVTFVEGLDKENV</sequence>
<keyword evidence="1" id="KW-0472">Membrane</keyword>
<dbReference type="InParanoid" id="A0A061ABL2"/>
<keyword evidence="3" id="KW-1185">Reference proteome</keyword>
<name>A0A061ABL2_9MOLU</name>
<evidence type="ECO:0000313" key="3">
    <source>
        <dbReference type="Proteomes" id="UP000032434"/>
    </source>
</evidence>
<evidence type="ECO:0000256" key="1">
    <source>
        <dbReference type="SAM" id="Phobius"/>
    </source>
</evidence>
<reference evidence="3" key="1">
    <citation type="submission" date="2014-05" db="EMBL/GenBank/DDBJ databases">
        <authorList>
            <person name="Kube M."/>
        </authorList>
    </citation>
    <scope>NUCLEOTIDE SEQUENCE [LARGE SCALE GENOMIC DNA]</scope>
</reference>
<evidence type="ECO:0008006" key="4">
    <source>
        <dbReference type="Google" id="ProtNLM"/>
    </source>
</evidence>
<accession>A0A061ABL2</accession>
<protein>
    <recommendedName>
        <fullName evidence="4">DUF624 domain-containing protein</fullName>
    </recommendedName>
</protein>
<dbReference type="Pfam" id="PF04854">
    <property type="entry name" value="DUF624"/>
    <property type="match status" value="1"/>
</dbReference>
<proteinExistence type="predicted"/>
<feature type="transmembrane region" description="Helical" evidence="1">
    <location>
        <begin position="80"/>
        <end position="99"/>
    </location>
</feature>
<dbReference type="FunCoup" id="A0A061ABL2">
    <property type="interactions" value="24"/>
</dbReference>
<feature type="transmembrane region" description="Helical" evidence="1">
    <location>
        <begin position="111"/>
        <end position="136"/>
    </location>
</feature>
<keyword evidence="1" id="KW-0812">Transmembrane</keyword>
<dbReference type="HOGENOM" id="CLU_1292106_0_0_14"/>
<dbReference type="OrthoDB" id="384969at2"/>
<dbReference type="Proteomes" id="UP000032434">
    <property type="component" value="Chromosome 1"/>
</dbReference>
<dbReference type="InterPro" id="IPR006938">
    <property type="entry name" value="DUF624"/>
</dbReference>
<dbReference type="RefSeq" id="WP_045749693.1">
    <property type="nucleotide sequence ID" value="NZ_FUZK01000001.1"/>
</dbReference>
<feature type="transmembrane region" description="Helical" evidence="1">
    <location>
        <begin position="181"/>
        <end position="200"/>
    </location>
</feature>
<feature type="transmembrane region" description="Helical" evidence="1">
    <location>
        <begin position="157"/>
        <end position="175"/>
    </location>
</feature>
<dbReference type="KEGG" id="aoc:Aocu_11820"/>
<dbReference type="EMBL" id="LK028559">
    <property type="protein sequence ID" value="CDR31255.1"/>
    <property type="molecule type" value="Genomic_DNA"/>
</dbReference>
<dbReference type="STRING" id="35623.Aocu_11820"/>